<organism evidence="8 9">
    <name type="scientific">Actomonas aquatica</name>
    <dbReference type="NCBI Taxonomy" id="2866162"/>
    <lineage>
        <taxon>Bacteria</taxon>
        <taxon>Pseudomonadati</taxon>
        <taxon>Verrucomicrobiota</taxon>
        <taxon>Opitutia</taxon>
        <taxon>Opitutales</taxon>
        <taxon>Opitutaceae</taxon>
        <taxon>Actomonas</taxon>
    </lineage>
</organism>
<dbReference type="Pfam" id="PF02518">
    <property type="entry name" value="HATPase_c"/>
    <property type="match status" value="1"/>
</dbReference>
<dbReference type="PROSITE" id="PS50109">
    <property type="entry name" value="HIS_KIN"/>
    <property type="match status" value="1"/>
</dbReference>
<feature type="signal peptide" evidence="5">
    <location>
        <begin position="1"/>
        <end position="31"/>
    </location>
</feature>
<evidence type="ECO:0000256" key="5">
    <source>
        <dbReference type="SAM" id="SignalP"/>
    </source>
</evidence>
<dbReference type="Pfam" id="PF00512">
    <property type="entry name" value="HisKA"/>
    <property type="match status" value="1"/>
</dbReference>
<feature type="domain" description="Response regulatory" evidence="7">
    <location>
        <begin position="1053"/>
        <end position="1173"/>
    </location>
</feature>
<dbReference type="InterPro" id="IPR036097">
    <property type="entry name" value="HisK_dim/P_sf"/>
</dbReference>
<dbReference type="PANTHER" id="PTHR43065">
    <property type="entry name" value="SENSOR HISTIDINE KINASE"/>
    <property type="match status" value="1"/>
</dbReference>
<dbReference type="InterPro" id="IPR004358">
    <property type="entry name" value="Sig_transdc_His_kin-like_C"/>
</dbReference>
<keyword evidence="5" id="KW-0732">Signal</keyword>
<evidence type="ECO:0000256" key="1">
    <source>
        <dbReference type="ARBA" id="ARBA00000085"/>
    </source>
</evidence>
<feature type="chain" id="PRO_5046016837" description="histidine kinase" evidence="5">
    <location>
        <begin position="32"/>
        <end position="1185"/>
    </location>
</feature>
<dbReference type="SUPFAM" id="SSF55874">
    <property type="entry name" value="ATPase domain of HSP90 chaperone/DNA topoisomerase II/histidine kinase"/>
    <property type="match status" value="1"/>
</dbReference>
<keyword evidence="8" id="KW-0067">ATP-binding</keyword>
<name>A0ABZ1C2J8_9BACT</name>
<dbReference type="InterPro" id="IPR003594">
    <property type="entry name" value="HATPase_dom"/>
</dbReference>
<accession>A0ABZ1C2J8</accession>
<dbReference type="EMBL" id="CP139781">
    <property type="protein sequence ID" value="WRQ85686.1"/>
    <property type="molecule type" value="Genomic_DNA"/>
</dbReference>
<dbReference type="Proteomes" id="UP000738431">
    <property type="component" value="Chromosome"/>
</dbReference>
<evidence type="ECO:0000313" key="8">
    <source>
        <dbReference type="EMBL" id="WRQ85686.1"/>
    </source>
</evidence>
<feature type="modified residue" description="4-aspartylphosphate" evidence="4">
    <location>
        <position position="1107"/>
    </location>
</feature>
<evidence type="ECO:0000259" key="6">
    <source>
        <dbReference type="PROSITE" id="PS50109"/>
    </source>
</evidence>
<dbReference type="SUPFAM" id="SSF47384">
    <property type="entry name" value="Homodimeric domain of signal transducing histidine kinase"/>
    <property type="match status" value="1"/>
</dbReference>
<dbReference type="InterPro" id="IPR003661">
    <property type="entry name" value="HisK_dim/P_dom"/>
</dbReference>
<dbReference type="SUPFAM" id="SSF52172">
    <property type="entry name" value="CheY-like"/>
    <property type="match status" value="1"/>
</dbReference>
<dbReference type="SMART" id="SM00387">
    <property type="entry name" value="HATPase_c"/>
    <property type="match status" value="1"/>
</dbReference>
<keyword evidence="9" id="KW-1185">Reference proteome</keyword>
<dbReference type="SMART" id="SM00448">
    <property type="entry name" value="REC"/>
    <property type="match status" value="1"/>
</dbReference>
<keyword evidence="3 4" id="KW-0597">Phosphoprotein</keyword>
<dbReference type="Pfam" id="PF00072">
    <property type="entry name" value="Response_reg"/>
    <property type="match status" value="1"/>
</dbReference>
<reference evidence="8 9" key="1">
    <citation type="submission" date="2021-08" db="EMBL/GenBank/DDBJ databases">
        <authorList>
            <person name="Zhang D."/>
            <person name="Zhang A."/>
            <person name="Wang L."/>
        </authorList>
    </citation>
    <scope>NUCLEOTIDE SEQUENCE [LARGE SCALE GENOMIC DNA]</scope>
    <source>
        <strain evidence="8 9">WL0086</strain>
    </source>
</reference>
<proteinExistence type="predicted"/>
<keyword evidence="8" id="KW-0547">Nucleotide-binding</keyword>
<evidence type="ECO:0000256" key="3">
    <source>
        <dbReference type="ARBA" id="ARBA00022553"/>
    </source>
</evidence>
<evidence type="ECO:0000313" key="9">
    <source>
        <dbReference type="Proteomes" id="UP000738431"/>
    </source>
</evidence>
<dbReference type="InterPro" id="IPR001789">
    <property type="entry name" value="Sig_transdc_resp-reg_receiver"/>
</dbReference>
<protein>
    <recommendedName>
        <fullName evidence="2">histidine kinase</fullName>
        <ecNumber evidence="2">2.7.13.3</ecNumber>
    </recommendedName>
</protein>
<dbReference type="InterPro" id="IPR011006">
    <property type="entry name" value="CheY-like_superfamily"/>
</dbReference>
<dbReference type="InterPro" id="IPR005467">
    <property type="entry name" value="His_kinase_dom"/>
</dbReference>
<dbReference type="CDD" id="cd00082">
    <property type="entry name" value="HisKA"/>
    <property type="match status" value="1"/>
</dbReference>
<sequence length="1185" mass="129092">MTRILPTRNWFRRSRCLLLLGLTAAAASLRAQEITPSLDQANATRIARSTAEFWLLASENPDIPLAYDIECDVTYYNPAWNLMWVQSGPTGEYAIPGSQPRTIRSGDRVRFRGTMPPPVTNFDLSTATTEVIGPSRAPVLPLPAPSLENRHLRNHLVSFEAWVDKQSPIDDEFMRLTFSYLGATINATVSLQAADYPLPVLVDRRVRVQGVFAPRIDPTGANSELQVMIPGLAQITTVGWVGDDPRFEVPIRAIADLPNLPVGTAVRLEGEMIHQNTGRSLTVRDDSGQITLESAQLRYLRRQDPIALVGEVVESEGQHTLQHVMFRRGFAPLSSDQQAAHPEHARRLLNLAARVRELPEAELTHGHQANLRGVVSWSHPNVAHYFLQDASGGLQILRGPGNPFYAPGTNLEVRGEVQPGDFAPVLAEQDVEDVGAMAYPQPRELSLEDALSGAHDAQWASLRGYVYAVSRDDGICTLHASTPHGDFAVHMVSPRPRRDLLHAVIEAQGVLQAIASPDRQLTGVQLWVPEPHLLKNLDAAPADPFDPPTLSIARLGRFNPGADMSNFVNVTGTVLAHLPNGWLYLSDGDAVIRVHTRETLTFPRGRRLEVAGRLGRDHGDVVLREALLRPLGVGELPAACALPSEPSELTRFEGRLVQLHGTVLTAASARDYVRLTVAQGPLVLDAQLKFHPADRPSDIDAWTQPGAHVELTGVLLPAATEARTSSLALRLSEPADIVLRQTAPWLTTNRLTNIALSLVIVLGLGILWVRVLRRRVRSQTFRIKEQIERESHLNEELQKATRLESLGLLAGGIAHDFNNLLTVVLGNLSLLRLDIPRGSDADDNLSEAERAISRAQQLTLQLLTFAKGGTPVRHAEALPDIVSEVTQFALHGTSVRCDLQVADKLWPAHVDKGQISQVVQNLTINAVQAMPRGGRLEVSLANAGPDTPRPPTVFPQPYVRLRITDSGMGIPANQLPRIFDPYFSTKSDGHGLGLATVYSIVRKHHGDIEVESVEGLGTTFTIWLPAAVQTPTADETLTNDSAMPSASIPPETRILLMDDEPSIRTVASRILQHLGYHPEAVVDGDEAITAFRTAQAEGKPFAAVVLDLTIRGGKGGLETLAALRSLDPAVKAVVSSGYSSDPAAASYRDLGFDDRIPKPYEIATIDRVLRKVLEASEPAVTASPA</sequence>
<dbReference type="EC" id="2.7.13.3" evidence="2"/>
<dbReference type="Gene3D" id="3.30.565.10">
    <property type="entry name" value="Histidine kinase-like ATPase, C-terminal domain"/>
    <property type="match status" value="1"/>
</dbReference>
<gene>
    <name evidence="8" type="ORF">K1X11_012810</name>
</gene>
<evidence type="ECO:0000256" key="2">
    <source>
        <dbReference type="ARBA" id="ARBA00012438"/>
    </source>
</evidence>
<comment type="catalytic activity">
    <reaction evidence="1">
        <text>ATP + protein L-histidine = ADP + protein N-phospho-L-histidine.</text>
        <dbReference type="EC" id="2.7.13.3"/>
    </reaction>
</comment>
<dbReference type="Gene3D" id="1.10.287.130">
    <property type="match status" value="1"/>
</dbReference>
<dbReference type="PRINTS" id="PR00344">
    <property type="entry name" value="BCTRLSENSOR"/>
</dbReference>
<evidence type="ECO:0000256" key="4">
    <source>
        <dbReference type="PROSITE-ProRule" id="PRU00169"/>
    </source>
</evidence>
<dbReference type="Gene3D" id="3.40.50.2300">
    <property type="match status" value="1"/>
</dbReference>
<dbReference type="PROSITE" id="PS50110">
    <property type="entry name" value="RESPONSE_REGULATORY"/>
    <property type="match status" value="1"/>
</dbReference>
<dbReference type="GO" id="GO:0005524">
    <property type="term" value="F:ATP binding"/>
    <property type="evidence" value="ECO:0007669"/>
    <property type="project" value="UniProtKB-KW"/>
</dbReference>
<dbReference type="PANTHER" id="PTHR43065:SF42">
    <property type="entry name" value="TWO-COMPONENT SENSOR PPRA"/>
    <property type="match status" value="1"/>
</dbReference>
<dbReference type="SMART" id="SM00388">
    <property type="entry name" value="HisKA"/>
    <property type="match status" value="1"/>
</dbReference>
<dbReference type="RefSeq" id="WP_221032773.1">
    <property type="nucleotide sequence ID" value="NZ_CP139781.1"/>
</dbReference>
<feature type="domain" description="Histidine kinase" evidence="6">
    <location>
        <begin position="812"/>
        <end position="1028"/>
    </location>
</feature>
<evidence type="ECO:0000259" key="7">
    <source>
        <dbReference type="PROSITE" id="PS50110"/>
    </source>
</evidence>
<dbReference type="InterPro" id="IPR036890">
    <property type="entry name" value="HATPase_C_sf"/>
</dbReference>
<reference evidence="8 9" key="2">
    <citation type="submission" date="2023-12" db="EMBL/GenBank/DDBJ databases">
        <title>Description of an unclassified Opitutus bacterium of Verrucomicrobiota.</title>
        <authorList>
            <person name="Zhang D.-F."/>
        </authorList>
    </citation>
    <scope>NUCLEOTIDE SEQUENCE [LARGE SCALE GENOMIC DNA]</scope>
    <source>
        <strain evidence="8 9">WL0086</strain>
    </source>
</reference>